<protein>
    <recommendedName>
        <fullName evidence="12">Protein kinase domain-containing protein</fullName>
    </recommendedName>
</protein>
<keyword evidence="2" id="KW-0723">Serine/threonine-protein kinase</keyword>
<evidence type="ECO:0000256" key="11">
    <source>
        <dbReference type="PROSITE-ProRule" id="PRU10141"/>
    </source>
</evidence>
<dbReference type="GO" id="GO:0016020">
    <property type="term" value="C:membrane"/>
    <property type="evidence" value="ECO:0007669"/>
    <property type="project" value="UniProtKB-SubCell"/>
</dbReference>
<keyword evidence="3" id="KW-0808">Transferase</keyword>
<evidence type="ECO:0000256" key="10">
    <source>
        <dbReference type="ARBA" id="ARBA00023180"/>
    </source>
</evidence>
<comment type="caution">
    <text evidence="13">The sequence shown here is derived from an EMBL/GenBank/DDBJ whole genome shotgun (WGS) entry which is preliminary data.</text>
</comment>
<proteinExistence type="predicted"/>
<organism evidence="13 14">
    <name type="scientific">Cinchona calisaya</name>
    <dbReference type="NCBI Taxonomy" id="153742"/>
    <lineage>
        <taxon>Eukaryota</taxon>
        <taxon>Viridiplantae</taxon>
        <taxon>Streptophyta</taxon>
        <taxon>Embryophyta</taxon>
        <taxon>Tracheophyta</taxon>
        <taxon>Spermatophyta</taxon>
        <taxon>Magnoliopsida</taxon>
        <taxon>eudicotyledons</taxon>
        <taxon>Gunneridae</taxon>
        <taxon>Pentapetalae</taxon>
        <taxon>asterids</taxon>
        <taxon>lamiids</taxon>
        <taxon>Gentianales</taxon>
        <taxon>Rubiaceae</taxon>
        <taxon>Cinchonoideae</taxon>
        <taxon>Cinchoneae</taxon>
        <taxon>Cinchona</taxon>
    </lineage>
</organism>
<dbReference type="InterPro" id="IPR001245">
    <property type="entry name" value="Ser-Thr/Tyr_kinase_cat_dom"/>
</dbReference>
<evidence type="ECO:0000256" key="3">
    <source>
        <dbReference type="ARBA" id="ARBA00022679"/>
    </source>
</evidence>
<dbReference type="InterPro" id="IPR011009">
    <property type="entry name" value="Kinase-like_dom_sf"/>
</dbReference>
<keyword evidence="14" id="KW-1185">Reference proteome</keyword>
<reference evidence="13 14" key="1">
    <citation type="submission" date="2024-11" db="EMBL/GenBank/DDBJ databases">
        <title>A near-complete genome assembly of Cinchona calisaya.</title>
        <authorList>
            <person name="Lian D.C."/>
            <person name="Zhao X.W."/>
            <person name="Wei L."/>
        </authorList>
    </citation>
    <scope>NUCLEOTIDE SEQUENCE [LARGE SCALE GENOMIC DNA]</scope>
    <source>
        <tissue evidence="13">Nenye</tissue>
    </source>
</reference>
<dbReference type="AlphaFoldDB" id="A0ABD2XWV3"/>
<keyword evidence="9" id="KW-0472">Membrane</keyword>
<dbReference type="SUPFAM" id="SSF56112">
    <property type="entry name" value="Protein kinase-like (PK-like)"/>
    <property type="match status" value="1"/>
</dbReference>
<dbReference type="PROSITE" id="PS00107">
    <property type="entry name" value="PROTEIN_KINASE_ATP"/>
    <property type="match status" value="1"/>
</dbReference>
<evidence type="ECO:0000256" key="9">
    <source>
        <dbReference type="ARBA" id="ARBA00023136"/>
    </source>
</evidence>
<keyword evidence="4" id="KW-0812">Transmembrane</keyword>
<keyword evidence="7 11" id="KW-0067">ATP-binding</keyword>
<dbReference type="EMBL" id="JBJUIK010000016">
    <property type="protein sequence ID" value="KAL3499693.1"/>
    <property type="molecule type" value="Genomic_DNA"/>
</dbReference>
<keyword evidence="8" id="KW-1133">Transmembrane helix</keyword>
<dbReference type="Gene3D" id="3.30.200.20">
    <property type="entry name" value="Phosphorylase Kinase, domain 1"/>
    <property type="match status" value="1"/>
</dbReference>
<evidence type="ECO:0000256" key="2">
    <source>
        <dbReference type="ARBA" id="ARBA00022527"/>
    </source>
</evidence>
<dbReference type="GO" id="GO:0005524">
    <property type="term" value="F:ATP binding"/>
    <property type="evidence" value="ECO:0007669"/>
    <property type="project" value="UniProtKB-UniRule"/>
</dbReference>
<dbReference type="InterPro" id="IPR045874">
    <property type="entry name" value="LRK10/LRL21-25-like"/>
</dbReference>
<evidence type="ECO:0000256" key="1">
    <source>
        <dbReference type="ARBA" id="ARBA00004479"/>
    </source>
</evidence>
<evidence type="ECO:0000256" key="7">
    <source>
        <dbReference type="ARBA" id="ARBA00022840"/>
    </source>
</evidence>
<keyword evidence="2" id="KW-0418">Kinase</keyword>
<sequence length="222" mass="25108">MFYIPSVPWELFDLRSPLELNWSEPPCGHCEAEGKSCRFKDNRRPKDIECFDDGSHPGPLEKVKRAGLVIGPLLLVLIVIDTYQIFHSKKLRKEDQQKIEQFLEDYKALKPTRYSYADIKRITGNFSDKLGQGGYGTVYKGQLSNEVSVAVKVLNNTKGDGEDFINEVGTIGQIHHVNVVRLVGYCADGFRRVLVYEFLPNHSVEKFTSSKNDANLLGLEIA</sequence>
<dbReference type="InterPro" id="IPR000719">
    <property type="entry name" value="Prot_kinase_dom"/>
</dbReference>
<evidence type="ECO:0000256" key="8">
    <source>
        <dbReference type="ARBA" id="ARBA00022989"/>
    </source>
</evidence>
<dbReference type="GO" id="GO:0004674">
    <property type="term" value="F:protein serine/threonine kinase activity"/>
    <property type="evidence" value="ECO:0007669"/>
    <property type="project" value="UniProtKB-KW"/>
</dbReference>
<gene>
    <name evidence="13" type="ORF">ACH5RR_038786</name>
</gene>
<feature type="binding site" evidence="11">
    <location>
        <position position="152"/>
    </location>
    <ligand>
        <name>ATP</name>
        <dbReference type="ChEBI" id="CHEBI:30616"/>
    </ligand>
</feature>
<evidence type="ECO:0000313" key="13">
    <source>
        <dbReference type="EMBL" id="KAL3499693.1"/>
    </source>
</evidence>
<keyword evidence="10" id="KW-0325">Glycoprotein</keyword>
<keyword evidence="6 11" id="KW-0547">Nucleotide-binding</keyword>
<evidence type="ECO:0000256" key="4">
    <source>
        <dbReference type="ARBA" id="ARBA00022692"/>
    </source>
</evidence>
<keyword evidence="5" id="KW-0732">Signal</keyword>
<dbReference type="InterPro" id="IPR017441">
    <property type="entry name" value="Protein_kinase_ATP_BS"/>
</dbReference>
<dbReference type="PANTHER" id="PTHR27009">
    <property type="entry name" value="RUST RESISTANCE KINASE LR10-RELATED"/>
    <property type="match status" value="1"/>
</dbReference>
<feature type="domain" description="Protein kinase" evidence="12">
    <location>
        <begin position="124"/>
        <end position="222"/>
    </location>
</feature>
<dbReference type="FunFam" id="3.30.200.20:FF:000178">
    <property type="entry name" value="serine/threonine-protein kinase PBS1-like"/>
    <property type="match status" value="1"/>
</dbReference>
<evidence type="ECO:0000259" key="12">
    <source>
        <dbReference type="PROSITE" id="PS50011"/>
    </source>
</evidence>
<dbReference type="Pfam" id="PF07714">
    <property type="entry name" value="PK_Tyr_Ser-Thr"/>
    <property type="match status" value="1"/>
</dbReference>
<evidence type="ECO:0000256" key="6">
    <source>
        <dbReference type="ARBA" id="ARBA00022741"/>
    </source>
</evidence>
<accession>A0ABD2XWV3</accession>
<evidence type="ECO:0000256" key="5">
    <source>
        <dbReference type="ARBA" id="ARBA00022729"/>
    </source>
</evidence>
<dbReference type="PROSITE" id="PS50011">
    <property type="entry name" value="PROTEIN_KINASE_DOM"/>
    <property type="match status" value="1"/>
</dbReference>
<name>A0ABD2XWV3_9GENT</name>
<comment type="subcellular location">
    <subcellularLocation>
        <location evidence="1">Membrane</location>
        <topology evidence="1">Single-pass type I membrane protein</topology>
    </subcellularLocation>
</comment>
<dbReference type="Proteomes" id="UP001630127">
    <property type="component" value="Unassembled WGS sequence"/>
</dbReference>
<evidence type="ECO:0000313" key="14">
    <source>
        <dbReference type="Proteomes" id="UP001630127"/>
    </source>
</evidence>